<dbReference type="AlphaFoldDB" id="A0A9P9ETB6"/>
<sequence length="304" mass="35342">MDSVLLPQMPGWINSIWRSKEDYGFIIYESREAYGRPLMAKETWMTVFNERERYNNFGGYHNATDYVHLGGPLSKYMLPSWVDQCLLHRPSEANPVSLRQHFQELRDSLPAVKPRILRDTFLVLTNDCLFPELDGYKFPFRNDLDDNQFLAPLTRFQEQKLVCGEDLPTFFLWAYDANWQPPSATKDQELHGILKGEMNTNDGQTKAQEDKDKQSDHAHREGAEGAACTCNGHFAGDANTVWADEDGYEGRVKVDIKLLFSWFYYARLEGYDMKQLWRKAQTLPYQTWTCRADDMDHTKPGELI</sequence>
<dbReference type="OrthoDB" id="4777915at2759"/>
<gene>
    <name evidence="2" type="ORF">B0J13DRAFT_607640</name>
</gene>
<feature type="region of interest" description="Disordered" evidence="1">
    <location>
        <begin position="197"/>
        <end position="222"/>
    </location>
</feature>
<organism evidence="2 3">
    <name type="scientific">Dactylonectria estremocensis</name>
    <dbReference type="NCBI Taxonomy" id="1079267"/>
    <lineage>
        <taxon>Eukaryota</taxon>
        <taxon>Fungi</taxon>
        <taxon>Dikarya</taxon>
        <taxon>Ascomycota</taxon>
        <taxon>Pezizomycotina</taxon>
        <taxon>Sordariomycetes</taxon>
        <taxon>Hypocreomycetidae</taxon>
        <taxon>Hypocreales</taxon>
        <taxon>Nectriaceae</taxon>
        <taxon>Dactylonectria</taxon>
    </lineage>
</organism>
<dbReference type="EMBL" id="JAGMUU010000010">
    <property type="protein sequence ID" value="KAH7144248.1"/>
    <property type="molecule type" value="Genomic_DNA"/>
</dbReference>
<proteinExistence type="predicted"/>
<accession>A0A9P9ETB6</accession>
<evidence type="ECO:0000313" key="3">
    <source>
        <dbReference type="Proteomes" id="UP000717696"/>
    </source>
</evidence>
<comment type="caution">
    <text evidence="2">The sequence shown here is derived from an EMBL/GenBank/DDBJ whole genome shotgun (WGS) entry which is preliminary data.</text>
</comment>
<dbReference type="Proteomes" id="UP000717696">
    <property type="component" value="Unassembled WGS sequence"/>
</dbReference>
<feature type="compositionally biased region" description="Basic and acidic residues" evidence="1">
    <location>
        <begin position="207"/>
        <end position="222"/>
    </location>
</feature>
<keyword evidence="3" id="KW-1185">Reference proteome</keyword>
<evidence type="ECO:0000256" key="1">
    <source>
        <dbReference type="SAM" id="MobiDB-lite"/>
    </source>
</evidence>
<name>A0A9P9ETB6_9HYPO</name>
<evidence type="ECO:0000313" key="2">
    <source>
        <dbReference type="EMBL" id="KAH7144248.1"/>
    </source>
</evidence>
<reference evidence="2" key="1">
    <citation type="journal article" date="2021" name="Nat. Commun.">
        <title>Genetic determinants of endophytism in the Arabidopsis root mycobiome.</title>
        <authorList>
            <person name="Mesny F."/>
            <person name="Miyauchi S."/>
            <person name="Thiergart T."/>
            <person name="Pickel B."/>
            <person name="Atanasova L."/>
            <person name="Karlsson M."/>
            <person name="Huettel B."/>
            <person name="Barry K.W."/>
            <person name="Haridas S."/>
            <person name="Chen C."/>
            <person name="Bauer D."/>
            <person name="Andreopoulos W."/>
            <person name="Pangilinan J."/>
            <person name="LaButti K."/>
            <person name="Riley R."/>
            <person name="Lipzen A."/>
            <person name="Clum A."/>
            <person name="Drula E."/>
            <person name="Henrissat B."/>
            <person name="Kohler A."/>
            <person name="Grigoriev I.V."/>
            <person name="Martin F.M."/>
            <person name="Hacquard S."/>
        </authorList>
    </citation>
    <scope>NUCLEOTIDE SEQUENCE</scope>
    <source>
        <strain evidence="2">MPI-CAGE-AT-0021</strain>
    </source>
</reference>
<protein>
    <submittedName>
        <fullName evidence="2">Uncharacterized protein</fullName>
    </submittedName>
</protein>